<reference evidence="6 7" key="1">
    <citation type="submission" date="2019-09" db="EMBL/GenBank/DDBJ databases">
        <title>Draft genome sequence of Psychrobacter nivimaris LAMA 639, in search for biotechnological relevant genes.</title>
        <authorList>
            <person name="Lima A.O.S."/>
            <person name="Staloch B.E.K."/>
            <person name="Freitas R.C."/>
            <person name="Niero H."/>
            <person name="Silva M.A.C."/>
        </authorList>
    </citation>
    <scope>NUCLEOTIDE SEQUENCE [LARGE SCALE GENOMIC DNA]</scope>
    <source>
        <strain evidence="6 7">LAMA 639</strain>
    </source>
</reference>
<keyword evidence="7" id="KW-1185">Reference proteome</keyword>
<dbReference type="NCBIfam" id="TIGR00011">
    <property type="entry name" value="YbaK_EbsC"/>
    <property type="match status" value="1"/>
</dbReference>
<evidence type="ECO:0000256" key="2">
    <source>
        <dbReference type="ARBA" id="ARBA00022917"/>
    </source>
</evidence>
<proteinExistence type="inferred from homology"/>
<dbReference type="SUPFAM" id="SSF55826">
    <property type="entry name" value="YbaK/ProRS associated domain"/>
    <property type="match status" value="1"/>
</dbReference>
<dbReference type="CDD" id="cd00002">
    <property type="entry name" value="YbaK_deacylase"/>
    <property type="match status" value="1"/>
</dbReference>
<keyword evidence="2 4" id="KW-0648">Protein biosynthesis</keyword>
<feature type="domain" description="YbaK/aminoacyl-tRNA synthetase-associated" evidence="5">
    <location>
        <begin position="32"/>
        <end position="149"/>
    </location>
</feature>
<dbReference type="InterPro" id="IPR036754">
    <property type="entry name" value="YbaK/aa-tRNA-synt-asso_dom_sf"/>
</dbReference>
<dbReference type="GO" id="GO:0016829">
    <property type="term" value="F:lyase activity"/>
    <property type="evidence" value="ECO:0007669"/>
    <property type="project" value="UniProtKB-KW"/>
</dbReference>
<dbReference type="Pfam" id="PF04073">
    <property type="entry name" value="tRNA_edit"/>
    <property type="match status" value="1"/>
</dbReference>
<dbReference type="PANTHER" id="PTHR30411">
    <property type="entry name" value="CYTOPLASMIC PROTEIN"/>
    <property type="match status" value="1"/>
</dbReference>
<evidence type="ECO:0000256" key="4">
    <source>
        <dbReference type="PIRNR" id="PIRNR006181"/>
    </source>
</evidence>
<dbReference type="Gene3D" id="3.90.960.10">
    <property type="entry name" value="YbaK/aminoacyl-tRNA synthetase-associated domain"/>
    <property type="match status" value="1"/>
</dbReference>
<dbReference type="RefSeq" id="WP_160021449.1">
    <property type="nucleotide sequence ID" value="NZ_VZIZ01000009.1"/>
</dbReference>
<comment type="caution">
    <text evidence="6">The sequence shown here is derived from an EMBL/GenBank/DDBJ whole genome shotgun (WGS) entry which is preliminary data.</text>
</comment>
<evidence type="ECO:0000259" key="5">
    <source>
        <dbReference type="Pfam" id="PF04073"/>
    </source>
</evidence>
<dbReference type="AlphaFoldDB" id="A0A6N7C232"/>
<dbReference type="PIRSF" id="PIRSF006181">
    <property type="entry name" value="EbsC_YbaK"/>
    <property type="match status" value="1"/>
</dbReference>
<dbReference type="EC" id="4.2.-.-" evidence="4"/>
<dbReference type="PANTHER" id="PTHR30411:SF0">
    <property type="entry name" value="CYS-TRNA(PRO)_CYS-TRNA(CYS) DEACYLASE YBAK"/>
    <property type="match status" value="1"/>
</dbReference>
<dbReference type="InterPro" id="IPR007214">
    <property type="entry name" value="YbaK/aa-tRNA-synth-assoc-dom"/>
</dbReference>
<evidence type="ECO:0000256" key="1">
    <source>
        <dbReference type="ARBA" id="ARBA00009798"/>
    </source>
</evidence>
<dbReference type="GO" id="GO:0002161">
    <property type="term" value="F:aminoacyl-tRNA deacylase activity"/>
    <property type="evidence" value="ECO:0007669"/>
    <property type="project" value="InterPro"/>
</dbReference>
<name>A0A6N7C232_9GAMM</name>
<accession>A0A6N7C232</accession>
<dbReference type="EMBL" id="VZIZ01000009">
    <property type="protein sequence ID" value="KAF0569403.1"/>
    <property type="molecule type" value="Genomic_DNA"/>
</dbReference>
<sequence length="162" mass="17438">MTPAIDLAKKRNLDYQVHEYTHDSNAVSFGLEAAEKLGVAVTQVFKTLVVTTDTGVLAVAILPVDKTLNFKKMAKALSSNKLLSCKKVQMADPKQVERSTGYVLGGVSPLGQKKRLKTVIDSTAQDQATIYVSGGRRGLEIELPPAQLAATLDACFSDITDE</sequence>
<dbReference type="Proteomes" id="UP000471465">
    <property type="component" value="Unassembled WGS sequence"/>
</dbReference>
<comment type="similarity">
    <text evidence="1 4">Belongs to the prolyl-tRNA editing family. YbaK/EbsC subfamily.</text>
</comment>
<evidence type="ECO:0000313" key="7">
    <source>
        <dbReference type="Proteomes" id="UP000471465"/>
    </source>
</evidence>
<organism evidence="6 7">
    <name type="scientific">Psychrobacter nivimaris</name>
    <dbReference type="NCBI Taxonomy" id="281738"/>
    <lineage>
        <taxon>Bacteria</taxon>
        <taxon>Pseudomonadati</taxon>
        <taxon>Pseudomonadota</taxon>
        <taxon>Gammaproteobacteria</taxon>
        <taxon>Moraxellales</taxon>
        <taxon>Moraxellaceae</taxon>
        <taxon>Psychrobacter</taxon>
    </lineage>
</organism>
<dbReference type="GO" id="GO:0006412">
    <property type="term" value="P:translation"/>
    <property type="evidence" value="ECO:0007669"/>
    <property type="project" value="UniProtKB-KW"/>
</dbReference>
<evidence type="ECO:0000256" key="3">
    <source>
        <dbReference type="ARBA" id="ARBA00023239"/>
    </source>
</evidence>
<dbReference type="InterPro" id="IPR004369">
    <property type="entry name" value="Prolyl-tRNA_editing_YbaK/EbsC"/>
</dbReference>
<protein>
    <recommendedName>
        <fullName evidence="4">Cys-tRNA(Pro)/Cys-tRNA(Cys) deacylase</fullName>
        <ecNumber evidence="4">4.2.-.-</ecNumber>
    </recommendedName>
</protein>
<evidence type="ECO:0000313" key="6">
    <source>
        <dbReference type="EMBL" id="KAF0569403.1"/>
    </source>
</evidence>
<gene>
    <name evidence="6" type="ORF">FQV37_2884</name>
</gene>
<keyword evidence="3 4" id="KW-0456">Lyase</keyword>